<protein>
    <recommendedName>
        <fullName evidence="3">DUF2863 family protein</fullName>
    </recommendedName>
</protein>
<comment type="caution">
    <text evidence="1">The sequence shown here is derived from an EMBL/GenBank/DDBJ whole genome shotgun (WGS) entry which is preliminary data.</text>
</comment>
<dbReference type="RefSeq" id="WP_225239814.1">
    <property type="nucleotide sequence ID" value="NZ_JAHYBX010000008.1"/>
</dbReference>
<keyword evidence="2" id="KW-1185">Reference proteome</keyword>
<organism evidence="1 2">
    <name type="scientific">Massilia hydrophila</name>
    <dbReference type="NCBI Taxonomy" id="3044279"/>
    <lineage>
        <taxon>Bacteria</taxon>
        <taxon>Pseudomonadati</taxon>
        <taxon>Pseudomonadota</taxon>
        <taxon>Betaproteobacteria</taxon>
        <taxon>Burkholderiales</taxon>
        <taxon>Oxalobacteraceae</taxon>
        <taxon>Telluria group</taxon>
        <taxon>Massilia</taxon>
    </lineage>
</organism>
<name>A0ABS7YD32_9BURK</name>
<evidence type="ECO:0008006" key="3">
    <source>
        <dbReference type="Google" id="ProtNLM"/>
    </source>
</evidence>
<evidence type="ECO:0000313" key="2">
    <source>
        <dbReference type="Proteomes" id="UP001198602"/>
    </source>
</evidence>
<dbReference type="Proteomes" id="UP001198602">
    <property type="component" value="Unassembled WGS sequence"/>
</dbReference>
<accession>A0ABS7YD32</accession>
<dbReference type="EMBL" id="JAHYBX010000008">
    <property type="protein sequence ID" value="MCA1857611.1"/>
    <property type="molecule type" value="Genomic_DNA"/>
</dbReference>
<reference evidence="1 2" key="1">
    <citation type="submission" date="2021-07" db="EMBL/GenBank/DDBJ databases">
        <title>Characterization of Violacein-producing bacteria and related species.</title>
        <authorList>
            <person name="Wilson H.S."/>
            <person name="De Leon M.E."/>
        </authorList>
    </citation>
    <scope>NUCLEOTIDE SEQUENCE [LARGE SCALE GENOMIC DNA]</scope>
    <source>
        <strain evidence="1 2">HSC-2F05</strain>
    </source>
</reference>
<gene>
    <name evidence="1" type="ORF">LE190_16985</name>
</gene>
<proteinExistence type="predicted"/>
<evidence type="ECO:0000313" key="1">
    <source>
        <dbReference type="EMBL" id="MCA1857611.1"/>
    </source>
</evidence>
<sequence length="410" mass="44472">MPKNKRPLPRTSNNPREPDHAALAQELADLALAIAEREDAPGFGSAPERDEELLAAVRKLLRKKRDEALYEAIEVARYTDPEACRLLRGRIEEEAANLRLRREDSKGGGEGGAVEYEIDAFLIPLFVRSTGGLRAEDGFQDPQAFEALANSFLLAGLESAGAKLVLVQHAYDLAEIDHVSYSTLQDMLREAAASLLEKKLQPAPTIEASIRGWTGERFAPDESALELRFLLGFSLKRADDPFYAVPADEAGADDWYAGREARYRAWTADAAPLVRRLLARDPDALRVDFLYQDLFFGAKEQGVAELGTLGILSEVARTLAAKELEADQVRAAVAPLDAGEHIVLRVNLYALDGGSPWGSVEIPVDLAADLGAEVDNLCDALLSLGLEGVSVATGFSQDGHPEGAEPYQPG</sequence>